<reference evidence="1" key="2">
    <citation type="journal article" date="2015" name="Fish Shellfish Immunol.">
        <title>Early steps in the European eel (Anguilla anguilla)-Vibrio vulnificus interaction in the gills: Role of the RtxA13 toxin.</title>
        <authorList>
            <person name="Callol A."/>
            <person name="Pajuelo D."/>
            <person name="Ebbesson L."/>
            <person name="Teles M."/>
            <person name="MacKenzie S."/>
            <person name="Amaro C."/>
        </authorList>
    </citation>
    <scope>NUCLEOTIDE SEQUENCE</scope>
</reference>
<dbReference type="AlphaFoldDB" id="A0A0E9QBP2"/>
<protein>
    <submittedName>
        <fullName evidence="1">Uncharacterized protein</fullName>
    </submittedName>
</protein>
<sequence length="25" mass="2704">MLFGPASLTIEQGSKEETLLSSMCM</sequence>
<reference evidence="1" key="1">
    <citation type="submission" date="2014-11" db="EMBL/GenBank/DDBJ databases">
        <authorList>
            <person name="Amaro Gonzalez C."/>
        </authorList>
    </citation>
    <scope>NUCLEOTIDE SEQUENCE</scope>
</reference>
<evidence type="ECO:0000313" key="1">
    <source>
        <dbReference type="EMBL" id="JAH14276.1"/>
    </source>
</evidence>
<accession>A0A0E9QBP2</accession>
<proteinExistence type="predicted"/>
<organism evidence="1">
    <name type="scientific">Anguilla anguilla</name>
    <name type="common">European freshwater eel</name>
    <name type="synonym">Muraena anguilla</name>
    <dbReference type="NCBI Taxonomy" id="7936"/>
    <lineage>
        <taxon>Eukaryota</taxon>
        <taxon>Metazoa</taxon>
        <taxon>Chordata</taxon>
        <taxon>Craniata</taxon>
        <taxon>Vertebrata</taxon>
        <taxon>Euteleostomi</taxon>
        <taxon>Actinopterygii</taxon>
        <taxon>Neopterygii</taxon>
        <taxon>Teleostei</taxon>
        <taxon>Anguilliformes</taxon>
        <taxon>Anguillidae</taxon>
        <taxon>Anguilla</taxon>
    </lineage>
</organism>
<dbReference type="EMBL" id="GBXM01094301">
    <property type="protein sequence ID" value="JAH14276.1"/>
    <property type="molecule type" value="Transcribed_RNA"/>
</dbReference>
<name>A0A0E9QBP2_ANGAN</name>